<evidence type="ECO:0000313" key="4">
    <source>
        <dbReference type="Proteomes" id="UP000006727"/>
    </source>
</evidence>
<dbReference type="InParanoid" id="A0A2K1KK08"/>
<keyword evidence="4" id="KW-1185">Reference proteome</keyword>
<evidence type="ECO:0000313" key="2">
    <source>
        <dbReference type="EMBL" id="PNR54105.1"/>
    </source>
</evidence>
<sequence length="78" mass="8810">MRERERPVDRHRHCSLHLLANLDVNECSGASVAAANAKLLADEEEREIKHLVASIIDYQMKKLYSKLEHFAKLLAVGG</sequence>
<evidence type="ECO:0000313" key="3">
    <source>
        <dbReference type="EnsemblPlants" id="Pp3c5_16670V3.1"/>
    </source>
</evidence>
<name>A0A2K1KK08_PHYPA</name>
<dbReference type="Gramene" id="Pp3c5_16670V3.1">
    <property type="protein sequence ID" value="Pp3c5_16670V3.1"/>
    <property type="gene ID" value="Pp3c5_16670"/>
</dbReference>
<evidence type="ECO:0000259" key="1">
    <source>
        <dbReference type="Pfam" id="PF16495"/>
    </source>
</evidence>
<accession>A0A2K1KK08</accession>
<dbReference type="STRING" id="3218.A0A2K1KK08"/>
<dbReference type="Proteomes" id="UP000006727">
    <property type="component" value="Chromosome 5"/>
</dbReference>
<dbReference type="AlphaFoldDB" id="A0A2K1KK08"/>
<feature type="domain" description="SMARCC C-terminal" evidence="1">
    <location>
        <begin position="31"/>
        <end position="73"/>
    </location>
</feature>
<dbReference type="EnsemblPlants" id="Pp3c5_16670V3.1">
    <property type="protein sequence ID" value="Pp3c5_16670V3.1"/>
    <property type="gene ID" value="Pp3c5_16670"/>
</dbReference>
<protein>
    <recommendedName>
        <fullName evidence="1">SMARCC C-terminal domain-containing protein</fullName>
    </recommendedName>
</protein>
<organism evidence="2">
    <name type="scientific">Physcomitrium patens</name>
    <name type="common">Spreading-leaved earth moss</name>
    <name type="synonym">Physcomitrella patens</name>
    <dbReference type="NCBI Taxonomy" id="3218"/>
    <lineage>
        <taxon>Eukaryota</taxon>
        <taxon>Viridiplantae</taxon>
        <taxon>Streptophyta</taxon>
        <taxon>Embryophyta</taxon>
        <taxon>Bryophyta</taxon>
        <taxon>Bryophytina</taxon>
        <taxon>Bryopsida</taxon>
        <taxon>Funariidae</taxon>
        <taxon>Funariales</taxon>
        <taxon>Funariaceae</taxon>
        <taxon>Physcomitrium</taxon>
    </lineage>
</organism>
<proteinExistence type="predicted"/>
<dbReference type="Pfam" id="PF16495">
    <property type="entry name" value="SWIRM-assoc_1"/>
    <property type="match status" value="1"/>
</dbReference>
<reference evidence="2 4" key="1">
    <citation type="journal article" date="2008" name="Science">
        <title>The Physcomitrella genome reveals evolutionary insights into the conquest of land by plants.</title>
        <authorList>
            <person name="Rensing S."/>
            <person name="Lang D."/>
            <person name="Zimmer A."/>
            <person name="Terry A."/>
            <person name="Salamov A."/>
            <person name="Shapiro H."/>
            <person name="Nishiyama T."/>
            <person name="Perroud P.-F."/>
            <person name="Lindquist E."/>
            <person name="Kamisugi Y."/>
            <person name="Tanahashi T."/>
            <person name="Sakakibara K."/>
            <person name="Fujita T."/>
            <person name="Oishi K."/>
            <person name="Shin-I T."/>
            <person name="Kuroki Y."/>
            <person name="Toyoda A."/>
            <person name="Suzuki Y."/>
            <person name="Hashimoto A."/>
            <person name="Yamaguchi K."/>
            <person name="Sugano A."/>
            <person name="Kohara Y."/>
            <person name="Fujiyama A."/>
            <person name="Anterola A."/>
            <person name="Aoki S."/>
            <person name="Ashton N."/>
            <person name="Barbazuk W.B."/>
            <person name="Barker E."/>
            <person name="Bennetzen J."/>
            <person name="Bezanilla M."/>
            <person name="Blankenship R."/>
            <person name="Cho S.H."/>
            <person name="Dutcher S."/>
            <person name="Estelle M."/>
            <person name="Fawcett J.A."/>
            <person name="Gundlach H."/>
            <person name="Hanada K."/>
            <person name="Heyl A."/>
            <person name="Hicks K.A."/>
            <person name="Hugh J."/>
            <person name="Lohr M."/>
            <person name="Mayer K."/>
            <person name="Melkozernov A."/>
            <person name="Murata T."/>
            <person name="Nelson D."/>
            <person name="Pils B."/>
            <person name="Prigge M."/>
            <person name="Reiss B."/>
            <person name="Renner T."/>
            <person name="Rombauts S."/>
            <person name="Rushton P."/>
            <person name="Sanderfoot A."/>
            <person name="Schween G."/>
            <person name="Shiu S.-H."/>
            <person name="Stueber K."/>
            <person name="Theodoulou F.L."/>
            <person name="Tu H."/>
            <person name="Van de Peer Y."/>
            <person name="Verrier P.J."/>
            <person name="Waters E."/>
            <person name="Wood A."/>
            <person name="Yang L."/>
            <person name="Cove D."/>
            <person name="Cuming A."/>
            <person name="Hasebe M."/>
            <person name="Lucas S."/>
            <person name="Mishler D.B."/>
            <person name="Reski R."/>
            <person name="Grigoriev I."/>
            <person name="Quatrano R.S."/>
            <person name="Boore J.L."/>
        </authorList>
    </citation>
    <scope>NUCLEOTIDE SEQUENCE [LARGE SCALE GENOMIC DNA]</scope>
    <source>
        <strain evidence="3 4">cv. Gransden 2004</strain>
    </source>
</reference>
<dbReference type="EMBL" id="ABEU02000005">
    <property type="protein sequence ID" value="PNR54105.1"/>
    <property type="molecule type" value="Genomic_DNA"/>
</dbReference>
<gene>
    <name evidence="2" type="ORF">PHYPA_007781</name>
</gene>
<dbReference type="InterPro" id="IPR032451">
    <property type="entry name" value="SMARCC_C"/>
</dbReference>
<reference evidence="3" key="3">
    <citation type="submission" date="2020-12" db="UniProtKB">
        <authorList>
            <consortium name="EnsemblPlants"/>
        </authorList>
    </citation>
    <scope>IDENTIFICATION</scope>
</reference>
<reference evidence="2 4" key="2">
    <citation type="journal article" date="2018" name="Plant J.">
        <title>The Physcomitrella patens chromosome-scale assembly reveals moss genome structure and evolution.</title>
        <authorList>
            <person name="Lang D."/>
            <person name="Ullrich K.K."/>
            <person name="Murat F."/>
            <person name="Fuchs J."/>
            <person name="Jenkins J."/>
            <person name="Haas F.B."/>
            <person name="Piednoel M."/>
            <person name="Gundlach H."/>
            <person name="Van Bel M."/>
            <person name="Meyberg R."/>
            <person name="Vives C."/>
            <person name="Morata J."/>
            <person name="Symeonidi A."/>
            <person name="Hiss M."/>
            <person name="Muchero W."/>
            <person name="Kamisugi Y."/>
            <person name="Saleh O."/>
            <person name="Blanc G."/>
            <person name="Decker E.L."/>
            <person name="van Gessel N."/>
            <person name="Grimwood J."/>
            <person name="Hayes R.D."/>
            <person name="Graham S.W."/>
            <person name="Gunter L.E."/>
            <person name="McDaniel S.F."/>
            <person name="Hoernstein S.N.W."/>
            <person name="Larsson A."/>
            <person name="Li F.W."/>
            <person name="Perroud P.F."/>
            <person name="Phillips J."/>
            <person name="Ranjan P."/>
            <person name="Rokshar D.S."/>
            <person name="Rothfels C.J."/>
            <person name="Schneider L."/>
            <person name="Shu S."/>
            <person name="Stevenson D.W."/>
            <person name="Thummler F."/>
            <person name="Tillich M."/>
            <person name="Villarreal Aguilar J.C."/>
            <person name="Widiez T."/>
            <person name="Wong G.K."/>
            <person name="Wymore A."/>
            <person name="Zhang Y."/>
            <person name="Zimmer A.D."/>
            <person name="Quatrano R.S."/>
            <person name="Mayer K.F.X."/>
            <person name="Goodstein D."/>
            <person name="Casacuberta J.M."/>
            <person name="Vandepoele K."/>
            <person name="Reski R."/>
            <person name="Cuming A.C."/>
            <person name="Tuskan G.A."/>
            <person name="Maumus F."/>
            <person name="Salse J."/>
            <person name="Schmutz J."/>
            <person name="Rensing S.A."/>
        </authorList>
    </citation>
    <scope>NUCLEOTIDE SEQUENCE [LARGE SCALE GENOMIC DNA]</scope>
    <source>
        <strain evidence="3 4">cv. Gransden 2004</strain>
    </source>
</reference>